<sequence>MAALTHAWHDMGHDFRDELHDLGSIARVDAARQAFLGLWVAFFAGTLLFGLDKLIAFTDTAWTQFLATWVDDVLPGTMADAVMWIGAAEIVIAALILFVPRIGGDVLALWMLLTAISLFMVDGMMMLGIGALAVGVCAVAMARLATKWHHTEG</sequence>
<evidence type="ECO:0000256" key="1">
    <source>
        <dbReference type="SAM" id="Phobius"/>
    </source>
</evidence>
<keyword evidence="1" id="KW-0812">Transmembrane</keyword>
<evidence type="ECO:0000313" key="2">
    <source>
        <dbReference type="EMBL" id="PVG81867.1"/>
    </source>
</evidence>
<comment type="caution">
    <text evidence="2">The sequence shown here is derived from an EMBL/GenBank/DDBJ whole genome shotgun (WGS) entry which is preliminary data.</text>
</comment>
<keyword evidence="1" id="KW-0472">Membrane</keyword>
<organism evidence="2 3">
    <name type="scientific">Nocardioides gansuensis</name>
    <dbReference type="NCBI Taxonomy" id="2138300"/>
    <lineage>
        <taxon>Bacteria</taxon>
        <taxon>Bacillati</taxon>
        <taxon>Actinomycetota</taxon>
        <taxon>Actinomycetes</taxon>
        <taxon>Propionibacteriales</taxon>
        <taxon>Nocardioidaceae</taxon>
        <taxon>Nocardioides</taxon>
    </lineage>
</organism>
<feature type="transmembrane region" description="Helical" evidence="1">
    <location>
        <begin position="127"/>
        <end position="146"/>
    </location>
</feature>
<dbReference type="EMBL" id="QDGZ01000006">
    <property type="protein sequence ID" value="PVG81867.1"/>
    <property type="molecule type" value="Genomic_DNA"/>
</dbReference>
<evidence type="ECO:0008006" key="4">
    <source>
        <dbReference type="Google" id="ProtNLM"/>
    </source>
</evidence>
<keyword evidence="1" id="KW-1133">Transmembrane helix</keyword>
<feature type="transmembrane region" description="Helical" evidence="1">
    <location>
        <begin position="81"/>
        <end position="99"/>
    </location>
</feature>
<feature type="transmembrane region" description="Helical" evidence="1">
    <location>
        <begin position="106"/>
        <end position="121"/>
    </location>
</feature>
<name>A0A2T8F880_9ACTN</name>
<dbReference type="AlphaFoldDB" id="A0A2T8F880"/>
<keyword evidence="3" id="KW-1185">Reference proteome</keyword>
<protein>
    <recommendedName>
        <fullName evidence="4">DoxX family protein</fullName>
    </recommendedName>
</protein>
<dbReference type="RefSeq" id="WP_116572935.1">
    <property type="nucleotide sequence ID" value="NZ_QDGZ01000006.1"/>
</dbReference>
<reference evidence="2 3" key="1">
    <citation type="submission" date="2018-04" db="EMBL/GenBank/DDBJ databases">
        <title>Genome of Nocardioides gansuensis WSJ-1.</title>
        <authorList>
            <person name="Wu S."/>
            <person name="Wang G."/>
        </authorList>
    </citation>
    <scope>NUCLEOTIDE SEQUENCE [LARGE SCALE GENOMIC DNA]</scope>
    <source>
        <strain evidence="2 3">WSJ-1</strain>
    </source>
</reference>
<dbReference type="Proteomes" id="UP000246018">
    <property type="component" value="Unassembled WGS sequence"/>
</dbReference>
<feature type="transmembrane region" description="Helical" evidence="1">
    <location>
        <begin position="34"/>
        <end position="51"/>
    </location>
</feature>
<accession>A0A2T8F880</accession>
<gene>
    <name evidence="2" type="ORF">DDE18_14190</name>
</gene>
<evidence type="ECO:0000313" key="3">
    <source>
        <dbReference type="Proteomes" id="UP000246018"/>
    </source>
</evidence>
<dbReference type="OrthoDB" id="119681at2"/>
<proteinExistence type="predicted"/>